<keyword evidence="2" id="KW-1185">Reference proteome</keyword>
<name>A0A0E0MH93_ORYPU</name>
<dbReference type="HOGENOM" id="CLU_1734439_0_0_1"/>
<dbReference type="STRING" id="4537.A0A0E0MH93"/>
<proteinExistence type="predicted"/>
<accession>A0A0E0MH93</accession>
<sequence>MSEIIRTAGAPRCSSIILVWHIATSLCEIKLSQEHGGDGIKSSSSSNPGSLGDNHEVANCLSRYCAYLLVSKPDLLPGNIWMSNKAFQQTVRCAREMLHGCDSLKSKHDKLIPASQEEATLYICNYTAKAAKLAELVACVIRTTARKGVST</sequence>
<dbReference type="Gramene" id="OPUNC11G16510.1">
    <property type="protein sequence ID" value="OPUNC11G16510.1"/>
    <property type="gene ID" value="OPUNC11G16510"/>
</dbReference>
<dbReference type="AlphaFoldDB" id="A0A0E0MH93"/>
<dbReference type="PANTHER" id="PTHR31325">
    <property type="entry name" value="OS01G0798800 PROTEIN-RELATED"/>
    <property type="match status" value="1"/>
</dbReference>
<reference evidence="1" key="1">
    <citation type="submission" date="2015-04" db="UniProtKB">
        <authorList>
            <consortium name="EnsemblPlants"/>
        </authorList>
    </citation>
    <scope>IDENTIFICATION</scope>
</reference>
<reference evidence="1" key="2">
    <citation type="submission" date="2018-05" db="EMBL/GenBank/DDBJ databases">
        <title>OpunRS2 (Oryza punctata Reference Sequence Version 2).</title>
        <authorList>
            <person name="Zhang J."/>
            <person name="Kudrna D."/>
            <person name="Lee S."/>
            <person name="Talag J."/>
            <person name="Welchert J."/>
            <person name="Wing R.A."/>
        </authorList>
    </citation>
    <scope>NUCLEOTIDE SEQUENCE [LARGE SCALE GENOMIC DNA]</scope>
</reference>
<protein>
    <submittedName>
        <fullName evidence="1">Uncharacterized protein</fullName>
    </submittedName>
</protein>
<evidence type="ECO:0000313" key="2">
    <source>
        <dbReference type="Proteomes" id="UP000026962"/>
    </source>
</evidence>
<evidence type="ECO:0000313" key="1">
    <source>
        <dbReference type="EnsemblPlants" id="OPUNC11G16510.1"/>
    </source>
</evidence>
<dbReference type="EnsemblPlants" id="OPUNC11G16510.1">
    <property type="protein sequence ID" value="OPUNC11G16510.1"/>
    <property type="gene ID" value="OPUNC11G16510"/>
</dbReference>
<dbReference type="Proteomes" id="UP000026962">
    <property type="component" value="Chromosome 11"/>
</dbReference>
<organism evidence="1">
    <name type="scientific">Oryza punctata</name>
    <name type="common">Red rice</name>
    <dbReference type="NCBI Taxonomy" id="4537"/>
    <lineage>
        <taxon>Eukaryota</taxon>
        <taxon>Viridiplantae</taxon>
        <taxon>Streptophyta</taxon>
        <taxon>Embryophyta</taxon>
        <taxon>Tracheophyta</taxon>
        <taxon>Spermatophyta</taxon>
        <taxon>Magnoliopsida</taxon>
        <taxon>Liliopsida</taxon>
        <taxon>Poales</taxon>
        <taxon>Poaceae</taxon>
        <taxon>BOP clade</taxon>
        <taxon>Oryzoideae</taxon>
        <taxon>Oryzeae</taxon>
        <taxon>Oryzinae</taxon>
        <taxon>Oryza</taxon>
    </lineage>
</organism>